<dbReference type="PANTHER" id="PTHR33116:SF86">
    <property type="entry name" value="REVERSE TRANSCRIPTASE DOMAIN-CONTAINING PROTEIN"/>
    <property type="match status" value="1"/>
</dbReference>
<dbReference type="OrthoDB" id="1929473at2759"/>
<name>A0A2P5ASL3_PARAD</name>
<gene>
    <name evidence="1" type="ORF">PanWU01x14_304160</name>
</gene>
<reference evidence="2" key="1">
    <citation type="submission" date="2016-06" db="EMBL/GenBank/DDBJ databases">
        <title>Parallel loss of symbiosis genes in relatives of nitrogen-fixing non-legume Parasponia.</title>
        <authorList>
            <person name="Van Velzen R."/>
            <person name="Holmer R."/>
            <person name="Bu F."/>
            <person name="Rutten L."/>
            <person name="Van Zeijl A."/>
            <person name="Liu W."/>
            <person name="Santuari L."/>
            <person name="Cao Q."/>
            <person name="Sharma T."/>
            <person name="Shen D."/>
            <person name="Roswanjaya Y."/>
            <person name="Wardhani T."/>
            <person name="Kalhor M.S."/>
            <person name="Jansen J."/>
            <person name="Van den Hoogen J."/>
            <person name="Gungor B."/>
            <person name="Hartog M."/>
            <person name="Hontelez J."/>
            <person name="Verver J."/>
            <person name="Yang W.-C."/>
            <person name="Schijlen E."/>
            <person name="Repin R."/>
            <person name="Schilthuizen M."/>
            <person name="Schranz E."/>
            <person name="Heidstra R."/>
            <person name="Miyata K."/>
            <person name="Fedorova E."/>
            <person name="Kohlen W."/>
            <person name="Bisseling T."/>
            <person name="Smit S."/>
            <person name="Geurts R."/>
        </authorList>
    </citation>
    <scope>NUCLEOTIDE SEQUENCE [LARGE SCALE GENOMIC DNA]</scope>
    <source>
        <strain evidence="2">cv. WU1-14</strain>
    </source>
</reference>
<organism evidence="1 2">
    <name type="scientific">Parasponia andersonii</name>
    <name type="common">Sponia andersonii</name>
    <dbReference type="NCBI Taxonomy" id="3476"/>
    <lineage>
        <taxon>Eukaryota</taxon>
        <taxon>Viridiplantae</taxon>
        <taxon>Streptophyta</taxon>
        <taxon>Embryophyta</taxon>
        <taxon>Tracheophyta</taxon>
        <taxon>Spermatophyta</taxon>
        <taxon>Magnoliopsida</taxon>
        <taxon>eudicotyledons</taxon>
        <taxon>Gunneridae</taxon>
        <taxon>Pentapetalae</taxon>
        <taxon>rosids</taxon>
        <taxon>fabids</taxon>
        <taxon>Rosales</taxon>
        <taxon>Cannabaceae</taxon>
        <taxon>Parasponia</taxon>
    </lineage>
</organism>
<sequence>DFNYILKKLEERLTGWKEKVLSRAGRLTLIKSMSLAIPLYTMQFVSVSLSICNKVDALIRKLWWGSNANGNRSLCLKSWDSLCKPKAVGGIGLRHCHDMNRALLRKWG</sequence>
<accession>A0A2P5ASL3</accession>
<dbReference type="Proteomes" id="UP000237105">
    <property type="component" value="Unassembled WGS sequence"/>
</dbReference>
<keyword evidence="2" id="KW-1185">Reference proteome</keyword>
<comment type="caution">
    <text evidence="1">The sequence shown here is derived from an EMBL/GenBank/DDBJ whole genome shotgun (WGS) entry which is preliminary data.</text>
</comment>
<dbReference type="PANTHER" id="PTHR33116">
    <property type="entry name" value="REVERSE TRANSCRIPTASE ZINC-BINDING DOMAIN-CONTAINING PROTEIN-RELATED-RELATED"/>
    <property type="match status" value="1"/>
</dbReference>
<dbReference type="STRING" id="3476.A0A2P5ASL3"/>
<evidence type="ECO:0000313" key="1">
    <source>
        <dbReference type="EMBL" id="PON39525.1"/>
    </source>
</evidence>
<feature type="non-terminal residue" evidence="1">
    <location>
        <position position="1"/>
    </location>
</feature>
<dbReference type="AlphaFoldDB" id="A0A2P5ASL3"/>
<proteinExistence type="predicted"/>
<dbReference type="EMBL" id="JXTB01000463">
    <property type="protein sequence ID" value="PON39525.1"/>
    <property type="molecule type" value="Genomic_DNA"/>
</dbReference>
<protein>
    <submittedName>
        <fullName evidence="1">Uncharacterized protein</fullName>
    </submittedName>
</protein>
<evidence type="ECO:0000313" key="2">
    <source>
        <dbReference type="Proteomes" id="UP000237105"/>
    </source>
</evidence>